<keyword evidence="4 6" id="KW-0975">Bacterial flagellum</keyword>
<dbReference type="InterPro" id="IPR006300">
    <property type="entry name" value="FlgB"/>
</dbReference>
<feature type="domain" description="Flagellar basal body rod protein N-terminal" evidence="7">
    <location>
        <begin position="19"/>
        <end position="44"/>
    </location>
</feature>
<dbReference type="KEGG" id="ntn:D5366_07520"/>
<dbReference type="PIRSF" id="PIRSF002889">
    <property type="entry name" value="Rod_FlgB"/>
    <property type="match status" value="1"/>
</dbReference>
<dbReference type="OrthoDB" id="9788334at2"/>
<comment type="function">
    <text evidence="5 6">Structural component of flagellum, the bacterial motility apparatus. Part of the rod structure of flagellar basal body.</text>
</comment>
<keyword evidence="9" id="KW-1185">Reference proteome</keyword>
<name>A0A4Y6V6S4_9PROT</name>
<keyword evidence="8" id="KW-0282">Flagellum</keyword>
<evidence type="ECO:0000256" key="2">
    <source>
        <dbReference type="ARBA" id="ARBA00009677"/>
    </source>
</evidence>
<proteinExistence type="inferred from homology"/>
<gene>
    <name evidence="8" type="ORF">D5366_07520</name>
</gene>
<evidence type="ECO:0000313" key="9">
    <source>
        <dbReference type="Proteomes" id="UP000317214"/>
    </source>
</evidence>
<evidence type="ECO:0000256" key="3">
    <source>
        <dbReference type="ARBA" id="ARBA00014376"/>
    </source>
</evidence>
<evidence type="ECO:0000313" key="8">
    <source>
        <dbReference type="EMBL" id="QDH25084.1"/>
    </source>
</evidence>
<keyword evidence="8" id="KW-0966">Cell projection</keyword>
<evidence type="ECO:0000259" key="7">
    <source>
        <dbReference type="Pfam" id="PF00460"/>
    </source>
</evidence>
<sequence length="130" mass="14014">MKNIDTTAQSGTDIFALGQQRLQWLQTRQQVLAGNIANANTPDYAARDVSPFEASLSQFDVTPVATHAGHIGASASATSGQSIATEESLDHNGVALDQQMEKVAEVNDQQHFAVNLYGKYMSMFQTVLGK</sequence>
<evidence type="ECO:0000256" key="6">
    <source>
        <dbReference type="PIRNR" id="PIRNR002889"/>
    </source>
</evidence>
<evidence type="ECO:0000256" key="4">
    <source>
        <dbReference type="ARBA" id="ARBA00023143"/>
    </source>
</evidence>
<dbReference type="GO" id="GO:0071973">
    <property type="term" value="P:bacterial-type flagellum-dependent cell motility"/>
    <property type="evidence" value="ECO:0007669"/>
    <property type="project" value="InterPro"/>
</dbReference>
<dbReference type="EMBL" id="CP032485">
    <property type="protein sequence ID" value="QDH25084.1"/>
    <property type="molecule type" value="Genomic_DNA"/>
</dbReference>
<comment type="subcellular location">
    <subcellularLocation>
        <location evidence="1 6">Bacterial flagellum basal body</location>
    </subcellularLocation>
</comment>
<keyword evidence="8" id="KW-0969">Cilium</keyword>
<dbReference type="RefSeq" id="WP_141492938.1">
    <property type="nucleotide sequence ID" value="NZ_CP032485.1"/>
</dbReference>
<dbReference type="Pfam" id="PF00460">
    <property type="entry name" value="Flg_bb_rod"/>
    <property type="match status" value="1"/>
</dbReference>
<comment type="similarity">
    <text evidence="2 6">Belongs to the flagella basal body rod proteins family.</text>
</comment>
<evidence type="ECO:0000256" key="5">
    <source>
        <dbReference type="ARBA" id="ARBA00024934"/>
    </source>
</evidence>
<dbReference type="Proteomes" id="UP000317214">
    <property type="component" value="Chromosome"/>
</dbReference>
<reference evidence="8 9" key="1">
    <citation type="submission" date="2018-09" db="EMBL/GenBank/DDBJ databases">
        <title>The complete genome sequence of Neokomagataea tanensis NBRC 106556(T).</title>
        <authorList>
            <person name="Chua K.-O."/>
            <person name="See-Too W.-S."/>
            <person name="Hong K.-W."/>
            <person name="Yin W.-F."/>
            <person name="Chan K.-G."/>
        </authorList>
    </citation>
    <scope>NUCLEOTIDE SEQUENCE [LARGE SCALE GENOMIC DNA]</scope>
    <source>
        <strain evidence="9">AH13 \ NBRC 106556</strain>
    </source>
</reference>
<protein>
    <recommendedName>
        <fullName evidence="3 6">Flagellar basal body rod protein FlgB</fullName>
    </recommendedName>
</protein>
<comment type="subunit">
    <text evidence="6">The basal body constitutes a major portion of the flagellar organelle and consists of a number of rings mounted on a central rod.</text>
</comment>
<evidence type="ECO:0000256" key="1">
    <source>
        <dbReference type="ARBA" id="ARBA00004117"/>
    </source>
</evidence>
<accession>A0A4Y6V6S4</accession>
<dbReference type="InterPro" id="IPR001444">
    <property type="entry name" value="Flag_bb_rod_N"/>
</dbReference>
<dbReference type="AlphaFoldDB" id="A0A4Y6V6S4"/>
<dbReference type="GO" id="GO:0030694">
    <property type="term" value="C:bacterial-type flagellum basal body, rod"/>
    <property type="evidence" value="ECO:0007669"/>
    <property type="project" value="InterPro"/>
</dbReference>
<organism evidence="8 9">
    <name type="scientific">Neokomagataea tanensis</name>
    <dbReference type="NCBI Taxonomy" id="661191"/>
    <lineage>
        <taxon>Bacteria</taxon>
        <taxon>Pseudomonadati</taxon>
        <taxon>Pseudomonadota</taxon>
        <taxon>Alphaproteobacteria</taxon>
        <taxon>Acetobacterales</taxon>
        <taxon>Acetobacteraceae</taxon>
        <taxon>Neokomagataea</taxon>
    </lineage>
</organism>